<dbReference type="AlphaFoldDB" id="A0A1H0FPP4"/>
<evidence type="ECO:0000313" key="2">
    <source>
        <dbReference type="EMBL" id="SDN96607.1"/>
    </source>
</evidence>
<gene>
    <name evidence="2" type="ORF">SAMN05192585_14210</name>
</gene>
<keyword evidence="1" id="KW-1133">Transmembrane helix</keyword>
<proteinExistence type="predicted"/>
<dbReference type="OrthoDB" id="1850828at2"/>
<protein>
    <submittedName>
        <fullName evidence="2">Uncharacterized protein</fullName>
    </submittedName>
</protein>
<accession>A0A1H0FPP4</accession>
<keyword evidence="1" id="KW-0812">Transmembrane</keyword>
<evidence type="ECO:0000256" key="1">
    <source>
        <dbReference type="SAM" id="Phobius"/>
    </source>
</evidence>
<feature type="transmembrane region" description="Helical" evidence="1">
    <location>
        <begin position="15"/>
        <end position="34"/>
    </location>
</feature>
<keyword evidence="3" id="KW-1185">Reference proteome</keyword>
<evidence type="ECO:0000313" key="3">
    <source>
        <dbReference type="Proteomes" id="UP000199182"/>
    </source>
</evidence>
<dbReference type="Proteomes" id="UP000199182">
    <property type="component" value="Unassembled WGS sequence"/>
</dbReference>
<organism evidence="2 3">
    <name type="scientific">Acetanaerobacterium elongatum</name>
    <dbReference type="NCBI Taxonomy" id="258515"/>
    <lineage>
        <taxon>Bacteria</taxon>
        <taxon>Bacillati</taxon>
        <taxon>Bacillota</taxon>
        <taxon>Clostridia</taxon>
        <taxon>Eubacteriales</taxon>
        <taxon>Oscillospiraceae</taxon>
        <taxon>Acetanaerobacterium</taxon>
    </lineage>
</organism>
<dbReference type="EMBL" id="FNID01000042">
    <property type="protein sequence ID" value="SDN96607.1"/>
    <property type="molecule type" value="Genomic_DNA"/>
</dbReference>
<dbReference type="STRING" id="258515.SAMN05192585_14210"/>
<dbReference type="RefSeq" id="WP_092642963.1">
    <property type="nucleotide sequence ID" value="NZ_FNID01000042.1"/>
</dbReference>
<sequence length="218" mass="25473">MTQKEFKRKWDNYWYYYKWHTIAGVFVLFLAILFTKDMIFKEKFDATILLCTSYYVDDTKVEELEKQAEKYFPDVDKNGEVNIAVEPIFITKDAKGEPTDPQTAYAMQMKMIAEITSDPAMVYIFDQSYYDTYTEQAPLRKLSDDFPGNKQVENSAWKIGESDFAKNNFLKDYFATSGQQIYASMGNGEDIKKANEQERYKKIFEGFANMVNNKAIVQ</sequence>
<keyword evidence="1" id="KW-0472">Membrane</keyword>
<reference evidence="2 3" key="1">
    <citation type="submission" date="2016-10" db="EMBL/GenBank/DDBJ databases">
        <authorList>
            <person name="de Groot N.N."/>
        </authorList>
    </citation>
    <scope>NUCLEOTIDE SEQUENCE [LARGE SCALE GENOMIC DNA]</scope>
    <source>
        <strain evidence="2 3">CGMCC 1.5012</strain>
    </source>
</reference>
<name>A0A1H0FPP4_9FIRM</name>